<evidence type="ECO:0000313" key="2">
    <source>
        <dbReference type="Proteomes" id="UP001212997"/>
    </source>
</evidence>
<comment type="caution">
    <text evidence="1">The sequence shown here is derived from an EMBL/GenBank/DDBJ whole genome shotgun (WGS) entry which is preliminary data.</text>
</comment>
<reference evidence="1" key="1">
    <citation type="submission" date="2022-07" db="EMBL/GenBank/DDBJ databases">
        <title>Genome Sequence of Physisporinus lineatus.</title>
        <authorList>
            <person name="Buettner E."/>
        </authorList>
    </citation>
    <scope>NUCLEOTIDE SEQUENCE</scope>
    <source>
        <strain evidence="1">VT162</strain>
    </source>
</reference>
<protein>
    <submittedName>
        <fullName evidence="1">Uncharacterized protein</fullName>
    </submittedName>
</protein>
<proteinExistence type="predicted"/>
<name>A0AAD5UX35_9APHY</name>
<evidence type="ECO:0000313" key="1">
    <source>
        <dbReference type="EMBL" id="KAJ3478919.1"/>
    </source>
</evidence>
<dbReference type="EMBL" id="JANAWD010000474">
    <property type="protein sequence ID" value="KAJ3478919.1"/>
    <property type="molecule type" value="Genomic_DNA"/>
</dbReference>
<sequence length="170" mass="19263">MPHSNIWYTGTCYFLYVSRTLFKVPSNNSSLNKDNAINQFDRVGLHQYPGQNIDITEISQVISSILMSHFFVNLRQARYDTNYVVQSTVLNFRQWDNDVQLDERIVGNAGGEVASVAEVEAEYSLYLGLPIEDFNEEVPEFREPYSFLDLDNSGDIVHSLGAGGSIDRIV</sequence>
<dbReference type="Proteomes" id="UP001212997">
    <property type="component" value="Unassembled WGS sequence"/>
</dbReference>
<gene>
    <name evidence="1" type="ORF">NLI96_g9425</name>
</gene>
<dbReference type="AlphaFoldDB" id="A0AAD5UX35"/>
<accession>A0AAD5UX35</accession>
<keyword evidence="2" id="KW-1185">Reference proteome</keyword>
<organism evidence="1 2">
    <name type="scientific">Meripilus lineatus</name>
    <dbReference type="NCBI Taxonomy" id="2056292"/>
    <lineage>
        <taxon>Eukaryota</taxon>
        <taxon>Fungi</taxon>
        <taxon>Dikarya</taxon>
        <taxon>Basidiomycota</taxon>
        <taxon>Agaricomycotina</taxon>
        <taxon>Agaricomycetes</taxon>
        <taxon>Polyporales</taxon>
        <taxon>Meripilaceae</taxon>
        <taxon>Meripilus</taxon>
    </lineage>
</organism>